<reference evidence="2 3" key="1">
    <citation type="submission" date="2023-06" db="EMBL/GenBank/DDBJ databases">
        <title>Pelomonas sp. APW6 16S ribosomal RNA gene genome sequencing and assembly.</title>
        <authorList>
            <person name="Woo H."/>
        </authorList>
    </citation>
    <scope>NUCLEOTIDE SEQUENCE [LARGE SCALE GENOMIC DNA]</scope>
    <source>
        <strain evidence="2 3">APW6</strain>
    </source>
</reference>
<evidence type="ECO:0000256" key="1">
    <source>
        <dbReference type="SAM" id="Phobius"/>
    </source>
</evidence>
<gene>
    <name evidence="2" type="ORF">QRD43_21170</name>
</gene>
<keyword evidence="1" id="KW-1133">Transmembrane helix</keyword>
<comment type="caution">
    <text evidence="2">The sequence shown here is derived from an EMBL/GenBank/DDBJ whole genome shotgun (WGS) entry which is preliminary data.</text>
</comment>
<accession>A0ABT7LNM9</accession>
<protein>
    <submittedName>
        <fullName evidence="2">Uncharacterized protein</fullName>
    </submittedName>
</protein>
<name>A0ABT7LNM9_9BURK</name>
<dbReference type="RefSeq" id="WP_285984503.1">
    <property type="nucleotide sequence ID" value="NZ_JASVDS010000008.1"/>
</dbReference>
<feature type="transmembrane region" description="Helical" evidence="1">
    <location>
        <begin position="32"/>
        <end position="55"/>
    </location>
</feature>
<keyword evidence="3" id="KW-1185">Reference proteome</keyword>
<proteinExistence type="predicted"/>
<dbReference type="EMBL" id="JASVDS010000008">
    <property type="protein sequence ID" value="MDL5034428.1"/>
    <property type="molecule type" value="Genomic_DNA"/>
</dbReference>
<evidence type="ECO:0000313" key="3">
    <source>
        <dbReference type="Proteomes" id="UP001238603"/>
    </source>
</evidence>
<organism evidence="2 3">
    <name type="scientific">Roseateles subflavus</name>
    <dbReference type="NCBI Taxonomy" id="3053353"/>
    <lineage>
        <taxon>Bacteria</taxon>
        <taxon>Pseudomonadati</taxon>
        <taxon>Pseudomonadota</taxon>
        <taxon>Betaproteobacteria</taxon>
        <taxon>Burkholderiales</taxon>
        <taxon>Sphaerotilaceae</taxon>
        <taxon>Roseateles</taxon>
    </lineage>
</organism>
<keyword evidence="1" id="KW-0812">Transmembrane</keyword>
<dbReference type="Proteomes" id="UP001238603">
    <property type="component" value="Unassembled WGS sequence"/>
</dbReference>
<evidence type="ECO:0000313" key="2">
    <source>
        <dbReference type="EMBL" id="MDL5034428.1"/>
    </source>
</evidence>
<sequence length="95" mass="9949">MYRTLTFAAVIYGMFLMGGEAIALVFRVGIAWPGLLATTVIIMAAIVGALTFRVLNAQPDVVARGDLASFQFSKGLQASALATPADVSRINEASA</sequence>
<keyword evidence="1" id="KW-0472">Membrane</keyword>
<feature type="transmembrane region" description="Helical" evidence="1">
    <location>
        <begin position="7"/>
        <end position="26"/>
    </location>
</feature>